<accession>S2W3A8</accession>
<evidence type="ECO:0000256" key="12">
    <source>
        <dbReference type="ARBA" id="ARBA00022741"/>
    </source>
</evidence>
<evidence type="ECO:0000256" key="18">
    <source>
        <dbReference type="HAMAP-Rule" id="MF_00110"/>
    </source>
</evidence>
<evidence type="ECO:0000256" key="2">
    <source>
        <dbReference type="ARBA" id="ARBA00001911"/>
    </source>
</evidence>
<dbReference type="GO" id="GO:0003856">
    <property type="term" value="F:3-dehydroquinate synthase activity"/>
    <property type="evidence" value="ECO:0007669"/>
    <property type="project" value="UniProtKB-UniRule"/>
</dbReference>
<feature type="binding site" evidence="18">
    <location>
        <position position="260"/>
    </location>
    <ligand>
        <name>Zn(2+)</name>
        <dbReference type="ChEBI" id="CHEBI:29105"/>
    </ligand>
</feature>
<evidence type="ECO:0000313" key="22">
    <source>
        <dbReference type="Proteomes" id="UP000014417"/>
    </source>
</evidence>
<feature type="binding site" evidence="18">
    <location>
        <position position="244"/>
    </location>
    <ligand>
        <name>Zn(2+)</name>
        <dbReference type="ChEBI" id="CHEBI:29105"/>
    </ligand>
</feature>
<evidence type="ECO:0000256" key="3">
    <source>
        <dbReference type="ARBA" id="ARBA00001947"/>
    </source>
</evidence>
<evidence type="ECO:0000256" key="11">
    <source>
        <dbReference type="ARBA" id="ARBA00022723"/>
    </source>
</evidence>
<feature type="binding site" evidence="18">
    <location>
        <position position="142"/>
    </location>
    <ligand>
        <name>NAD(+)</name>
        <dbReference type="ChEBI" id="CHEBI:57540"/>
    </ligand>
</feature>
<evidence type="ECO:0000259" key="19">
    <source>
        <dbReference type="Pfam" id="PF01761"/>
    </source>
</evidence>
<dbReference type="HOGENOM" id="CLU_001201_0_3_11"/>
<evidence type="ECO:0000256" key="1">
    <source>
        <dbReference type="ARBA" id="ARBA00001393"/>
    </source>
</evidence>
<feature type="binding site" evidence="18">
    <location>
        <position position="133"/>
    </location>
    <ligand>
        <name>NAD(+)</name>
        <dbReference type="ChEBI" id="CHEBI:57540"/>
    </ligand>
</feature>
<dbReference type="InterPro" id="IPR030963">
    <property type="entry name" value="DHQ_synth_fam"/>
</dbReference>
<keyword evidence="14 18" id="KW-0520">NAD</keyword>
<dbReference type="InterPro" id="IPR050071">
    <property type="entry name" value="Dehydroquinate_synthase"/>
</dbReference>
<dbReference type="Pfam" id="PF24621">
    <property type="entry name" value="DHQS_C"/>
    <property type="match status" value="1"/>
</dbReference>
<evidence type="ECO:0000256" key="4">
    <source>
        <dbReference type="ARBA" id="ARBA00004496"/>
    </source>
</evidence>
<dbReference type="UniPathway" id="UPA00053">
    <property type="reaction ID" value="UER00085"/>
</dbReference>
<evidence type="ECO:0000256" key="13">
    <source>
        <dbReference type="ARBA" id="ARBA00022833"/>
    </source>
</evidence>
<sequence>MIQVAADNPYQVHVSHGARRQVANYLGDANRVAIFHTASVENYALEVAKSLDVDTYSIEVNDGEHAKNVQTLDQCWQTLASHGLTRNDVVIGVGGGALTDLAGFVAATYLRGVGYISVPTTVLSMVDAAVGGKTGIDLPQGKNLVGAFYEPRTVVADLDFLASLPAREVTSGLAEVVKAGFVRDSKILDLIEEDPQDAKKVGSDRLKELITRGISFKAEVVSADLRERTSSKGNIGRELLNYGHTMGHAIERFENFKMRHGEAVALGMVFAAELSHRIAGLSAEDLKIHRELIGALGLETAYSAAPYDELRLLMSLDKKSRGKTLRFIGLESLGTPTLIENPDEEILRQCYESLRG</sequence>
<dbReference type="GO" id="GO:0046872">
    <property type="term" value="F:metal ion binding"/>
    <property type="evidence" value="ECO:0007669"/>
    <property type="project" value="UniProtKB-KW"/>
</dbReference>
<comment type="similarity">
    <text evidence="6 18">Belongs to the sugar phosphate cyclases superfamily. Dehydroquinate synthase family.</text>
</comment>
<evidence type="ECO:0000313" key="21">
    <source>
        <dbReference type="EMBL" id="EPD32825.1"/>
    </source>
</evidence>
<dbReference type="InterPro" id="IPR016037">
    <property type="entry name" value="DHQ_synth_AroB"/>
</dbReference>
<dbReference type="EMBL" id="AGZR01000006">
    <property type="protein sequence ID" value="EPD32825.1"/>
    <property type="molecule type" value="Genomic_DNA"/>
</dbReference>
<evidence type="ECO:0000256" key="14">
    <source>
        <dbReference type="ARBA" id="ARBA00023027"/>
    </source>
</evidence>
<dbReference type="FunFam" id="3.40.50.1970:FF:000007">
    <property type="entry name" value="Pentafunctional AROM polypeptide"/>
    <property type="match status" value="1"/>
</dbReference>
<evidence type="ECO:0000256" key="8">
    <source>
        <dbReference type="ARBA" id="ARBA00017684"/>
    </source>
</evidence>
<evidence type="ECO:0000256" key="15">
    <source>
        <dbReference type="ARBA" id="ARBA00023141"/>
    </source>
</evidence>
<comment type="cofactor">
    <cofactor evidence="2 18">
        <name>NAD(+)</name>
        <dbReference type="ChEBI" id="CHEBI:57540"/>
    </cofactor>
</comment>
<evidence type="ECO:0000256" key="7">
    <source>
        <dbReference type="ARBA" id="ARBA00013031"/>
    </source>
</evidence>
<feature type="binding site" evidence="18">
    <location>
        <begin position="96"/>
        <end position="100"/>
    </location>
    <ligand>
        <name>NAD(+)</name>
        <dbReference type="ChEBI" id="CHEBI:57540"/>
    </ligand>
</feature>
<dbReference type="PANTHER" id="PTHR43622:SF7">
    <property type="entry name" value="3-DEHYDROQUINATE SYNTHASE, CHLOROPLASTIC"/>
    <property type="match status" value="1"/>
</dbReference>
<protein>
    <recommendedName>
        <fullName evidence="8 18">3-dehydroquinate synthase</fullName>
        <shortName evidence="18">DHQS</shortName>
        <ecNumber evidence="7 18">4.2.3.4</ecNumber>
    </recommendedName>
</protein>
<evidence type="ECO:0000256" key="10">
    <source>
        <dbReference type="ARBA" id="ARBA00022605"/>
    </source>
</evidence>
<evidence type="ECO:0000256" key="16">
    <source>
        <dbReference type="ARBA" id="ARBA00023239"/>
    </source>
</evidence>
<comment type="pathway">
    <text evidence="5 18">Metabolic intermediate biosynthesis; chorismate biosynthesis; chorismate from D-erythrose 4-phosphate and phosphoenolpyruvate: step 2/7.</text>
</comment>
<evidence type="ECO:0000259" key="20">
    <source>
        <dbReference type="Pfam" id="PF24621"/>
    </source>
</evidence>
<evidence type="ECO:0000256" key="17">
    <source>
        <dbReference type="ARBA" id="ARBA00023285"/>
    </source>
</evidence>
<dbReference type="OrthoDB" id="9806583at2"/>
<dbReference type="GO" id="GO:0009423">
    <property type="term" value="P:chorismate biosynthetic process"/>
    <property type="evidence" value="ECO:0007669"/>
    <property type="project" value="UniProtKB-UniRule"/>
</dbReference>
<keyword evidence="9 18" id="KW-0963">Cytoplasm</keyword>
<dbReference type="SUPFAM" id="SSF56796">
    <property type="entry name" value="Dehydroquinate synthase-like"/>
    <property type="match status" value="1"/>
</dbReference>
<dbReference type="EC" id="4.2.3.4" evidence="7 18"/>
<comment type="subcellular location">
    <subcellularLocation>
        <location evidence="4 18">Cytoplasm</location>
    </subcellularLocation>
</comment>
<comment type="catalytic activity">
    <reaction evidence="1 18">
        <text>7-phospho-2-dehydro-3-deoxy-D-arabino-heptonate = 3-dehydroquinate + phosphate</text>
        <dbReference type="Rhea" id="RHEA:21968"/>
        <dbReference type="ChEBI" id="CHEBI:32364"/>
        <dbReference type="ChEBI" id="CHEBI:43474"/>
        <dbReference type="ChEBI" id="CHEBI:58394"/>
        <dbReference type="EC" id="4.2.3.4"/>
    </reaction>
</comment>
<dbReference type="Pfam" id="PF01761">
    <property type="entry name" value="DHQ_synthase"/>
    <property type="match status" value="1"/>
</dbReference>
<dbReference type="STRING" id="883161.HMPREF9306_01132"/>
<dbReference type="HAMAP" id="MF_00110">
    <property type="entry name" value="DHQ_synthase"/>
    <property type="match status" value="1"/>
</dbReference>
<dbReference type="InterPro" id="IPR030960">
    <property type="entry name" value="DHQS/DOIS_N"/>
</dbReference>
<keyword evidence="22" id="KW-1185">Reference proteome</keyword>
<feature type="domain" description="3-dehydroquinate synthase C-terminal" evidence="20">
    <location>
        <begin position="172"/>
        <end position="320"/>
    </location>
</feature>
<dbReference type="GO" id="GO:0008652">
    <property type="term" value="P:amino acid biosynthetic process"/>
    <property type="evidence" value="ECO:0007669"/>
    <property type="project" value="UniProtKB-KW"/>
</dbReference>
<evidence type="ECO:0000256" key="9">
    <source>
        <dbReference type="ARBA" id="ARBA00022490"/>
    </source>
</evidence>
<dbReference type="Proteomes" id="UP000014417">
    <property type="component" value="Unassembled WGS sequence"/>
</dbReference>
<name>S2W3A8_9ACTN</name>
<feature type="binding site" evidence="18">
    <location>
        <begin position="120"/>
        <end position="121"/>
    </location>
    <ligand>
        <name>NAD(+)</name>
        <dbReference type="ChEBI" id="CHEBI:57540"/>
    </ligand>
</feature>
<comment type="cofactor">
    <cofactor evidence="3">
        <name>Zn(2+)</name>
        <dbReference type="ChEBI" id="CHEBI:29105"/>
    </cofactor>
</comment>
<gene>
    <name evidence="18" type="primary">aroB</name>
    <name evidence="21" type="ORF">HMPREF9306_01132</name>
</gene>
<proteinExistence type="inferred from homology"/>
<keyword evidence="15 18" id="KW-0057">Aromatic amino acid biosynthesis</keyword>
<dbReference type="PANTHER" id="PTHR43622">
    <property type="entry name" value="3-DEHYDROQUINATE SYNTHASE"/>
    <property type="match status" value="1"/>
</dbReference>
<dbReference type="PIRSF" id="PIRSF001455">
    <property type="entry name" value="DHQ_synth"/>
    <property type="match status" value="1"/>
</dbReference>
<dbReference type="RefSeq" id="WP_016455965.1">
    <property type="nucleotide sequence ID" value="NZ_KE150269.1"/>
</dbReference>
<dbReference type="NCBIfam" id="TIGR01357">
    <property type="entry name" value="aroB"/>
    <property type="match status" value="1"/>
</dbReference>
<dbReference type="CDD" id="cd08195">
    <property type="entry name" value="DHQS"/>
    <property type="match status" value="1"/>
</dbReference>
<dbReference type="InterPro" id="IPR056179">
    <property type="entry name" value="DHQS_C"/>
</dbReference>
<dbReference type="Gene3D" id="3.40.50.1970">
    <property type="match status" value="1"/>
</dbReference>
<comment type="caution">
    <text evidence="18">Lacks conserved residue(s) required for the propagation of feature annotation.</text>
</comment>
<keyword evidence="16 18" id="KW-0456">Lyase</keyword>
<dbReference type="GO" id="GO:0000166">
    <property type="term" value="F:nucleotide binding"/>
    <property type="evidence" value="ECO:0007669"/>
    <property type="project" value="UniProtKB-KW"/>
</dbReference>
<keyword evidence="17 18" id="KW-0170">Cobalt</keyword>
<keyword evidence="10 18" id="KW-0028">Amino-acid biosynthesis</keyword>
<feature type="binding site" evidence="18">
    <location>
        <position position="175"/>
    </location>
    <ligand>
        <name>Zn(2+)</name>
        <dbReference type="ChEBI" id="CHEBI:29105"/>
    </ligand>
</feature>
<comment type="function">
    <text evidence="18">Catalyzes the conversion of 3-deoxy-D-arabino-heptulosonate 7-phosphate (DAHP) to dehydroquinate (DHQ).</text>
</comment>
<dbReference type="GO" id="GO:0005737">
    <property type="term" value="C:cytoplasm"/>
    <property type="evidence" value="ECO:0007669"/>
    <property type="project" value="UniProtKB-SubCell"/>
</dbReference>
<feature type="binding site" evidence="18">
    <location>
        <begin position="62"/>
        <end position="67"/>
    </location>
    <ligand>
        <name>NAD(+)</name>
        <dbReference type="ChEBI" id="CHEBI:57540"/>
    </ligand>
</feature>
<dbReference type="Gene3D" id="1.20.1090.10">
    <property type="entry name" value="Dehydroquinate synthase-like - alpha domain"/>
    <property type="match status" value="1"/>
</dbReference>
<keyword evidence="13 18" id="KW-0862">Zinc</keyword>
<dbReference type="AlphaFoldDB" id="S2W3A8"/>
<comment type="caution">
    <text evidence="21">The sequence shown here is derived from an EMBL/GenBank/DDBJ whole genome shotgun (WGS) entry which is preliminary data.</text>
</comment>
<feature type="domain" description="3-dehydroquinate synthase N-terminal" evidence="19">
    <location>
        <begin position="58"/>
        <end position="170"/>
    </location>
</feature>
<reference evidence="21 22" key="1">
    <citation type="submission" date="2013-04" db="EMBL/GenBank/DDBJ databases">
        <title>The Genome Sequence of Propionimicrobium lymphophilum ACS-093-V-SCH5.</title>
        <authorList>
            <consortium name="The Broad Institute Genomics Platform"/>
            <person name="Earl A."/>
            <person name="Ward D."/>
            <person name="Feldgarden M."/>
            <person name="Gevers D."/>
            <person name="Saerens B."/>
            <person name="Vaneechoutte M."/>
            <person name="Walker B."/>
            <person name="Young S."/>
            <person name="Zeng Q."/>
            <person name="Gargeya S."/>
            <person name="Fitzgerald M."/>
            <person name="Haas B."/>
            <person name="Abouelleil A."/>
            <person name="Allen A.W."/>
            <person name="Alvarado L."/>
            <person name="Arachchi H.M."/>
            <person name="Berlin A.M."/>
            <person name="Chapman S.B."/>
            <person name="Gainer-Dewar J."/>
            <person name="Goldberg J."/>
            <person name="Griggs A."/>
            <person name="Gujja S."/>
            <person name="Hansen M."/>
            <person name="Howarth C."/>
            <person name="Imamovic A."/>
            <person name="Ireland A."/>
            <person name="Larimer J."/>
            <person name="McCowan C."/>
            <person name="Murphy C."/>
            <person name="Pearson M."/>
            <person name="Poon T.W."/>
            <person name="Priest M."/>
            <person name="Roberts A."/>
            <person name="Saif S."/>
            <person name="Shea T."/>
            <person name="Sisk P."/>
            <person name="Sykes S."/>
            <person name="Wortman J."/>
            <person name="Nusbaum C."/>
            <person name="Birren B."/>
        </authorList>
    </citation>
    <scope>NUCLEOTIDE SEQUENCE [LARGE SCALE GENOMIC DNA]</scope>
    <source>
        <strain evidence="21 22">ACS-093-V-SCH5</strain>
    </source>
</reference>
<evidence type="ECO:0000256" key="6">
    <source>
        <dbReference type="ARBA" id="ARBA00005412"/>
    </source>
</evidence>
<organism evidence="21 22">
    <name type="scientific">Propionimicrobium lymphophilum ACS-093-V-SCH5</name>
    <dbReference type="NCBI Taxonomy" id="883161"/>
    <lineage>
        <taxon>Bacteria</taxon>
        <taxon>Bacillati</taxon>
        <taxon>Actinomycetota</taxon>
        <taxon>Actinomycetes</taxon>
        <taxon>Propionibacteriales</taxon>
        <taxon>Propionibacteriaceae</taxon>
        <taxon>Propionimicrobium</taxon>
    </lineage>
</organism>
<keyword evidence="12 18" id="KW-0547">Nucleotide-binding</keyword>
<dbReference type="PATRIC" id="fig|883161.3.peg.1125"/>
<evidence type="ECO:0000256" key="5">
    <source>
        <dbReference type="ARBA" id="ARBA00004661"/>
    </source>
</evidence>
<keyword evidence="11 18" id="KW-0479">Metal-binding</keyword>
<dbReference type="GO" id="GO:0009073">
    <property type="term" value="P:aromatic amino acid family biosynthetic process"/>
    <property type="evidence" value="ECO:0007669"/>
    <property type="project" value="UniProtKB-KW"/>
</dbReference>
<comment type="cofactor">
    <cofactor evidence="18">
        <name>Co(2+)</name>
        <dbReference type="ChEBI" id="CHEBI:48828"/>
    </cofactor>
    <cofactor evidence="18">
        <name>Zn(2+)</name>
        <dbReference type="ChEBI" id="CHEBI:29105"/>
    </cofactor>
    <text evidence="18">Binds 1 divalent metal cation per subunit. Can use either Co(2+) or Zn(2+).</text>
</comment>